<feature type="transmembrane region" description="Helical" evidence="1">
    <location>
        <begin position="50"/>
        <end position="68"/>
    </location>
</feature>
<keyword evidence="1" id="KW-1133">Transmembrane helix</keyword>
<organism evidence="2 3">
    <name type="scientific">Methanothermobacter defluvii</name>
    <dbReference type="NCBI Taxonomy" id="49339"/>
    <lineage>
        <taxon>Archaea</taxon>
        <taxon>Methanobacteriati</taxon>
        <taxon>Methanobacteriota</taxon>
        <taxon>Methanomada group</taxon>
        <taxon>Methanobacteria</taxon>
        <taxon>Methanobacteriales</taxon>
        <taxon>Methanobacteriaceae</taxon>
        <taxon>Methanothermobacter</taxon>
    </lineage>
</organism>
<dbReference type="AlphaFoldDB" id="A0A371NC52"/>
<evidence type="ECO:0000256" key="1">
    <source>
        <dbReference type="SAM" id="Phobius"/>
    </source>
</evidence>
<dbReference type="EMBL" id="QREL01000001">
    <property type="protein sequence ID" value="REE28083.1"/>
    <property type="molecule type" value="Genomic_DNA"/>
</dbReference>
<evidence type="ECO:0000313" key="3">
    <source>
        <dbReference type="Proteomes" id="UP000256864"/>
    </source>
</evidence>
<reference evidence="2 3" key="1">
    <citation type="submission" date="2018-07" db="EMBL/GenBank/DDBJ databases">
        <title>Genomic Encyclopedia of Type Strains, Phase IV (KMG-IV): sequencing the most valuable type-strain genomes for metagenomic binning, comparative biology and taxonomic classification.</title>
        <authorList>
            <person name="Goeker M."/>
        </authorList>
    </citation>
    <scope>NUCLEOTIDE SEQUENCE [LARGE SCALE GENOMIC DNA]</scope>
    <source>
        <strain evidence="2 3">DSM 7466</strain>
    </source>
</reference>
<proteinExistence type="predicted"/>
<keyword evidence="1" id="KW-0812">Transmembrane</keyword>
<dbReference type="RefSeq" id="WP_115891926.1">
    <property type="nucleotide sequence ID" value="NZ_QREL01000001.1"/>
</dbReference>
<dbReference type="Proteomes" id="UP000256864">
    <property type="component" value="Unassembled WGS sequence"/>
</dbReference>
<sequence>MSDEGPDNGKKGRYSGRLRGFLARVWEELQEDESEHGFPVTLIMEHRDDILRYGAMVLGVMLLLTGIVTIMGSSDRVVDNVVSGENTVIAAFLILTGLLLVGAFMVHSIIGGTPLEGFYKQVKKAERGEEKEEEE</sequence>
<name>A0A371NC52_9EURY</name>
<dbReference type="GeneID" id="301443059"/>
<keyword evidence="3" id="KW-1185">Reference proteome</keyword>
<accession>A0A371NC52</accession>
<comment type="caution">
    <text evidence="2">The sequence shown here is derived from an EMBL/GenBank/DDBJ whole genome shotgun (WGS) entry which is preliminary data.</text>
</comment>
<keyword evidence="1" id="KW-0472">Membrane</keyword>
<protein>
    <submittedName>
        <fullName evidence="2">Uncharacterized protein</fullName>
    </submittedName>
</protein>
<evidence type="ECO:0000313" key="2">
    <source>
        <dbReference type="EMBL" id="REE28083.1"/>
    </source>
</evidence>
<gene>
    <name evidence="2" type="ORF">C7452_0071</name>
</gene>
<feature type="transmembrane region" description="Helical" evidence="1">
    <location>
        <begin position="88"/>
        <end position="110"/>
    </location>
</feature>